<name>A0ACA9N4F1_9GLOM</name>
<accession>A0ACA9N4F1</accession>
<keyword evidence="2" id="KW-1185">Reference proteome</keyword>
<reference evidence="1" key="1">
    <citation type="submission" date="2021-06" db="EMBL/GenBank/DDBJ databases">
        <authorList>
            <person name="Kallberg Y."/>
            <person name="Tangrot J."/>
            <person name="Rosling A."/>
        </authorList>
    </citation>
    <scope>NUCLEOTIDE SEQUENCE</scope>
    <source>
        <strain evidence="1">AU212A</strain>
    </source>
</reference>
<gene>
    <name evidence="1" type="ORF">SCALOS_LOCUS8051</name>
</gene>
<feature type="non-terminal residue" evidence="1">
    <location>
        <position position="1"/>
    </location>
</feature>
<feature type="non-terminal residue" evidence="1">
    <location>
        <position position="102"/>
    </location>
</feature>
<dbReference type="Proteomes" id="UP000789860">
    <property type="component" value="Unassembled WGS sequence"/>
</dbReference>
<protein>
    <submittedName>
        <fullName evidence="1">8403_t:CDS:1</fullName>
    </submittedName>
</protein>
<organism evidence="1 2">
    <name type="scientific">Scutellospora calospora</name>
    <dbReference type="NCBI Taxonomy" id="85575"/>
    <lineage>
        <taxon>Eukaryota</taxon>
        <taxon>Fungi</taxon>
        <taxon>Fungi incertae sedis</taxon>
        <taxon>Mucoromycota</taxon>
        <taxon>Glomeromycotina</taxon>
        <taxon>Glomeromycetes</taxon>
        <taxon>Diversisporales</taxon>
        <taxon>Gigasporaceae</taxon>
        <taxon>Scutellospora</taxon>
    </lineage>
</organism>
<evidence type="ECO:0000313" key="2">
    <source>
        <dbReference type="Proteomes" id="UP000789860"/>
    </source>
</evidence>
<dbReference type="EMBL" id="CAJVPM010020133">
    <property type="protein sequence ID" value="CAG8633412.1"/>
    <property type="molecule type" value="Genomic_DNA"/>
</dbReference>
<evidence type="ECO:0000313" key="1">
    <source>
        <dbReference type="EMBL" id="CAG8633412.1"/>
    </source>
</evidence>
<proteinExistence type="predicted"/>
<comment type="caution">
    <text evidence="1">The sequence shown here is derived from an EMBL/GenBank/DDBJ whole genome shotgun (WGS) entry which is preliminary data.</text>
</comment>
<sequence length="102" mass="12328">KAQKSGTLDILEYSHLIPNQHQLCNHYYFLIVEPNRNYSKINEVFQNLQKTKKSSELKWDNIHFEILDDKIYIPKQDFLNLVSNIKYLQENQKDEIFEEIIK</sequence>